<dbReference type="EMBL" id="DPIY01000012">
    <property type="protein sequence ID" value="HCT59199.1"/>
    <property type="molecule type" value="Genomic_DNA"/>
</dbReference>
<sequence length="221" mass="23205">MRGALGMGFTWAFGWAAAGILIGVASIVAPGRMWDAFFRVFDAPLPALAVPGFIGGAIFSVVLSVVARRRAFGQLSLVRFTAWGAVGGVLLFLVPYAMATLGLATPAENGPGFWRLAAVIGIPFTMLSAISACVTLLVARRSSARFAVDDVAGDIVGNAGDDVGVAEVWINNRPTNALRDERVIRALHEAAQRAANGALPHSGRENVLAARHVETAAVRRD</sequence>
<reference evidence="2 3" key="1">
    <citation type="journal article" date="2018" name="Nat. Biotechnol.">
        <title>A standardized bacterial taxonomy based on genome phylogeny substantially revises the tree of life.</title>
        <authorList>
            <person name="Parks D.H."/>
            <person name="Chuvochina M."/>
            <person name="Waite D.W."/>
            <person name="Rinke C."/>
            <person name="Skarshewski A."/>
            <person name="Chaumeil P.A."/>
            <person name="Hugenholtz P."/>
        </authorList>
    </citation>
    <scope>NUCLEOTIDE SEQUENCE [LARGE SCALE GENOMIC DNA]</scope>
    <source>
        <strain evidence="2">UBA8844</strain>
    </source>
</reference>
<keyword evidence="1" id="KW-1133">Transmembrane helix</keyword>
<keyword evidence="1" id="KW-0472">Membrane</keyword>
<feature type="transmembrane region" description="Helical" evidence="1">
    <location>
        <begin position="116"/>
        <end position="139"/>
    </location>
</feature>
<gene>
    <name evidence="2" type="ORF">DGD08_18515</name>
</gene>
<evidence type="ECO:0000256" key="1">
    <source>
        <dbReference type="SAM" id="Phobius"/>
    </source>
</evidence>
<name>A0A3D4VDL4_9BACT</name>
<dbReference type="AlphaFoldDB" id="A0A3D4VDL4"/>
<keyword evidence="1" id="KW-0812">Transmembrane</keyword>
<feature type="transmembrane region" description="Helical" evidence="1">
    <location>
        <begin position="7"/>
        <end position="28"/>
    </location>
</feature>
<comment type="caution">
    <text evidence="2">The sequence shown here is derived from an EMBL/GenBank/DDBJ whole genome shotgun (WGS) entry which is preliminary data.</text>
</comment>
<feature type="transmembrane region" description="Helical" evidence="1">
    <location>
        <begin position="48"/>
        <end position="68"/>
    </location>
</feature>
<organism evidence="2 3">
    <name type="scientific">Gemmatimonas aurantiaca</name>
    <dbReference type="NCBI Taxonomy" id="173480"/>
    <lineage>
        <taxon>Bacteria</taxon>
        <taxon>Pseudomonadati</taxon>
        <taxon>Gemmatimonadota</taxon>
        <taxon>Gemmatimonadia</taxon>
        <taxon>Gemmatimonadales</taxon>
        <taxon>Gemmatimonadaceae</taxon>
        <taxon>Gemmatimonas</taxon>
    </lineage>
</organism>
<evidence type="ECO:0000313" key="3">
    <source>
        <dbReference type="Proteomes" id="UP000264071"/>
    </source>
</evidence>
<proteinExistence type="predicted"/>
<protein>
    <submittedName>
        <fullName evidence="2">Uncharacterized protein</fullName>
    </submittedName>
</protein>
<accession>A0A3D4VDL4</accession>
<dbReference type="Proteomes" id="UP000264071">
    <property type="component" value="Unassembled WGS sequence"/>
</dbReference>
<evidence type="ECO:0000313" key="2">
    <source>
        <dbReference type="EMBL" id="HCT59199.1"/>
    </source>
</evidence>
<feature type="transmembrane region" description="Helical" evidence="1">
    <location>
        <begin position="80"/>
        <end position="104"/>
    </location>
</feature>